<reference evidence="1" key="2">
    <citation type="submission" date="2020-06" db="EMBL/GenBank/DDBJ databases">
        <title>Helianthus annuus Genome sequencing and assembly Release 2.</title>
        <authorList>
            <person name="Gouzy J."/>
            <person name="Langlade N."/>
            <person name="Munos S."/>
        </authorList>
    </citation>
    <scope>NUCLEOTIDE SEQUENCE</scope>
    <source>
        <tissue evidence="1">Leaves</tissue>
    </source>
</reference>
<protein>
    <submittedName>
        <fullName evidence="1">Uncharacterized protein</fullName>
    </submittedName>
</protein>
<organism evidence="1 2">
    <name type="scientific">Helianthus annuus</name>
    <name type="common">Common sunflower</name>
    <dbReference type="NCBI Taxonomy" id="4232"/>
    <lineage>
        <taxon>Eukaryota</taxon>
        <taxon>Viridiplantae</taxon>
        <taxon>Streptophyta</taxon>
        <taxon>Embryophyta</taxon>
        <taxon>Tracheophyta</taxon>
        <taxon>Spermatophyta</taxon>
        <taxon>Magnoliopsida</taxon>
        <taxon>eudicotyledons</taxon>
        <taxon>Gunneridae</taxon>
        <taxon>Pentapetalae</taxon>
        <taxon>asterids</taxon>
        <taxon>campanulids</taxon>
        <taxon>Asterales</taxon>
        <taxon>Asteraceae</taxon>
        <taxon>Asteroideae</taxon>
        <taxon>Heliantheae alliance</taxon>
        <taxon>Heliantheae</taxon>
        <taxon>Helianthus</taxon>
    </lineage>
</organism>
<accession>A0A9K3HT84</accession>
<dbReference type="Gramene" id="mRNA:HanXRQr2_Chr11g0517231">
    <property type="protein sequence ID" value="CDS:HanXRQr2_Chr11g0517231.1"/>
    <property type="gene ID" value="HanXRQr2_Chr11g0517231"/>
</dbReference>
<evidence type="ECO:0000313" key="1">
    <source>
        <dbReference type="EMBL" id="KAF5784242.1"/>
    </source>
</evidence>
<dbReference type="EMBL" id="MNCJ02000326">
    <property type="protein sequence ID" value="KAF5784242.1"/>
    <property type="molecule type" value="Genomic_DNA"/>
</dbReference>
<reference evidence="1" key="1">
    <citation type="journal article" date="2017" name="Nature">
        <title>The sunflower genome provides insights into oil metabolism, flowering and Asterid evolution.</title>
        <authorList>
            <person name="Badouin H."/>
            <person name="Gouzy J."/>
            <person name="Grassa C.J."/>
            <person name="Murat F."/>
            <person name="Staton S.E."/>
            <person name="Cottret L."/>
            <person name="Lelandais-Briere C."/>
            <person name="Owens G.L."/>
            <person name="Carrere S."/>
            <person name="Mayjonade B."/>
            <person name="Legrand L."/>
            <person name="Gill N."/>
            <person name="Kane N.C."/>
            <person name="Bowers J.E."/>
            <person name="Hubner S."/>
            <person name="Bellec A."/>
            <person name="Berard A."/>
            <person name="Berges H."/>
            <person name="Blanchet N."/>
            <person name="Boniface M.C."/>
            <person name="Brunel D."/>
            <person name="Catrice O."/>
            <person name="Chaidir N."/>
            <person name="Claudel C."/>
            <person name="Donnadieu C."/>
            <person name="Faraut T."/>
            <person name="Fievet G."/>
            <person name="Helmstetter N."/>
            <person name="King M."/>
            <person name="Knapp S.J."/>
            <person name="Lai Z."/>
            <person name="Le Paslier M.C."/>
            <person name="Lippi Y."/>
            <person name="Lorenzon L."/>
            <person name="Mandel J.R."/>
            <person name="Marage G."/>
            <person name="Marchand G."/>
            <person name="Marquand E."/>
            <person name="Bret-Mestries E."/>
            <person name="Morien E."/>
            <person name="Nambeesan S."/>
            <person name="Nguyen T."/>
            <person name="Pegot-Espagnet P."/>
            <person name="Pouilly N."/>
            <person name="Raftis F."/>
            <person name="Sallet E."/>
            <person name="Schiex T."/>
            <person name="Thomas J."/>
            <person name="Vandecasteele C."/>
            <person name="Vares D."/>
            <person name="Vear F."/>
            <person name="Vautrin S."/>
            <person name="Crespi M."/>
            <person name="Mangin B."/>
            <person name="Burke J.M."/>
            <person name="Salse J."/>
            <person name="Munos S."/>
            <person name="Vincourt P."/>
            <person name="Rieseberg L.H."/>
            <person name="Langlade N.B."/>
        </authorList>
    </citation>
    <scope>NUCLEOTIDE SEQUENCE</scope>
    <source>
        <tissue evidence="1">Leaves</tissue>
    </source>
</reference>
<dbReference type="Proteomes" id="UP000215914">
    <property type="component" value="Unassembled WGS sequence"/>
</dbReference>
<proteinExistence type="predicted"/>
<gene>
    <name evidence="1" type="ORF">HanXRQr2_Chr11g0517231</name>
</gene>
<name>A0A9K3HT84_HELAN</name>
<comment type="caution">
    <text evidence="1">The sequence shown here is derived from an EMBL/GenBank/DDBJ whole genome shotgun (WGS) entry which is preliminary data.</text>
</comment>
<keyword evidence="2" id="KW-1185">Reference proteome</keyword>
<sequence length="66" mass="7618">MKKRLKEIEEEAGVLREMQGEVEKEMGPVQGISFNFEPISKPHYTSMYILLLIFLLRFTSPGGLEM</sequence>
<evidence type="ECO:0000313" key="2">
    <source>
        <dbReference type="Proteomes" id="UP000215914"/>
    </source>
</evidence>
<dbReference type="AlphaFoldDB" id="A0A9K3HT84"/>